<dbReference type="PROSITE" id="PS50910">
    <property type="entry name" value="HEPN"/>
    <property type="match status" value="1"/>
</dbReference>
<evidence type="ECO:0000259" key="1">
    <source>
        <dbReference type="PROSITE" id="PS50910"/>
    </source>
</evidence>
<dbReference type="InterPro" id="IPR007842">
    <property type="entry name" value="HEPN_dom"/>
</dbReference>
<feature type="domain" description="HEPN" evidence="1">
    <location>
        <begin position="11"/>
        <end position="134"/>
    </location>
</feature>
<sequence>MDSWEKYEYWLDISEYDLETAEANYKSGRYLYVVFMCQQAIEKIVKGLHILYLNKEADRTHNIVRIFNTIFDEPTNRELIQDAEFDKIKEANTEFFAELIYFYISERYPTYKQKLSSFVDQEKAKEILDKSKGVFEWLKSLSQYKI</sequence>
<dbReference type="SMART" id="SM00748">
    <property type="entry name" value="HEPN"/>
    <property type="match status" value="1"/>
</dbReference>
<dbReference type="Gene3D" id="1.20.120.330">
    <property type="entry name" value="Nucleotidyltransferases domain 2"/>
    <property type="match status" value="1"/>
</dbReference>
<name>A0A098B529_DESHA</name>
<organism evidence="2">
    <name type="scientific">Desulfitobacterium hafniense</name>
    <name type="common">Desulfitobacterium frappieri</name>
    <dbReference type="NCBI Taxonomy" id="49338"/>
    <lineage>
        <taxon>Bacteria</taxon>
        <taxon>Bacillati</taxon>
        <taxon>Bacillota</taxon>
        <taxon>Clostridia</taxon>
        <taxon>Eubacteriales</taxon>
        <taxon>Desulfitobacteriaceae</taxon>
        <taxon>Desulfitobacterium</taxon>
    </lineage>
</organism>
<dbReference type="AlphaFoldDB" id="A0A098B529"/>
<evidence type="ECO:0000313" key="2">
    <source>
        <dbReference type="EMBL" id="CDX03485.1"/>
    </source>
</evidence>
<dbReference type="EMBL" id="LK996017">
    <property type="protein sequence ID" value="CDX03485.1"/>
    <property type="molecule type" value="Genomic_DNA"/>
</dbReference>
<proteinExistence type="predicted"/>
<dbReference type="PATRIC" id="fig|49338.4.peg.3864"/>
<reference evidence="2" key="1">
    <citation type="submission" date="2014-07" db="EMBL/GenBank/DDBJ databases">
        <authorList>
            <person name="Hornung V.Bastian."/>
        </authorList>
    </citation>
    <scope>NUCLEOTIDE SEQUENCE</scope>
    <source>
        <strain evidence="2">PCE-S</strain>
    </source>
</reference>
<gene>
    <name evidence="2" type="ORF">DPCES_3599</name>
</gene>
<dbReference type="Pfam" id="PF05168">
    <property type="entry name" value="HEPN"/>
    <property type="match status" value="1"/>
</dbReference>
<accession>A0A098B529</accession>
<dbReference type="RefSeq" id="WP_208926079.1">
    <property type="nucleotide sequence ID" value="NZ_LK996017.1"/>
</dbReference>
<protein>
    <submittedName>
        <fullName evidence="2">HEPN</fullName>
    </submittedName>
</protein>
<dbReference type="SUPFAM" id="SSF81593">
    <property type="entry name" value="Nucleotidyltransferase substrate binding subunit/domain"/>
    <property type="match status" value="1"/>
</dbReference>